<dbReference type="EMBL" id="QVEP01000006">
    <property type="protein sequence ID" value="RGB81235.1"/>
    <property type="molecule type" value="Genomic_DNA"/>
</dbReference>
<protein>
    <submittedName>
        <fullName evidence="6">LysR family transcriptional regulator</fullName>
    </submittedName>
</protein>
<dbReference type="GO" id="GO:0003700">
    <property type="term" value="F:DNA-binding transcription factor activity"/>
    <property type="evidence" value="ECO:0007669"/>
    <property type="project" value="InterPro"/>
</dbReference>
<dbReference type="Proteomes" id="UP000260773">
    <property type="component" value="Unassembled WGS sequence"/>
</dbReference>
<evidence type="ECO:0000256" key="3">
    <source>
        <dbReference type="ARBA" id="ARBA00023125"/>
    </source>
</evidence>
<feature type="domain" description="HTH lysR-type" evidence="5">
    <location>
        <begin position="9"/>
        <end position="60"/>
    </location>
</feature>
<dbReference type="Pfam" id="PF03466">
    <property type="entry name" value="LysR_substrate"/>
    <property type="match status" value="1"/>
</dbReference>
<evidence type="ECO:0000313" key="6">
    <source>
        <dbReference type="EMBL" id="RGB81235.1"/>
    </source>
</evidence>
<dbReference type="InterPro" id="IPR050950">
    <property type="entry name" value="HTH-type_LysR_regulators"/>
</dbReference>
<gene>
    <name evidence="6" type="ORF">DW070_03575</name>
</gene>
<comment type="caution">
    <text evidence="6">The sequence shown here is derived from an EMBL/GenBank/DDBJ whole genome shotgun (WGS) entry which is preliminary data.</text>
</comment>
<keyword evidence="2" id="KW-0805">Transcription regulation</keyword>
<dbReference type="SUPFAM" id="SSF53850">
    <property type="entry name" value="Periplasmic binding protein-like II"/>
    <property type="match status" value="1"/>
</dbReference>
<comment type="similarity">
    <text evidence="1">Belongs to the LysR transcriptional regulatory family.</text>
</comment>
<reference evidence="6 7" key="1">
    <citation type="submission" date="2018-08" db="EMBL/GenBank/DDBJ databases">
        <title>A genome reference for cultivated species of the human gut microbiota.</title>
        <authorList>
            <person name="Zou Y."/>
            <person name="Xue W."/>
            <person name="Luo G."/>
        </authorList>
    </citation>
    <scope>NUCLEOTIDE SEQUENCE [LARGE SCALE GENOMIC DNA]</scope>
    <source>
        <strain evidence="6 7">AF45-17</strain>
    </source>
</reference>
<organism evidence="6 7">
    <name type="scientific">Coprococcus catus</name>
    <dbReference type="NCBI Taxonomy" id="116085"/>
    <lineage>
        <taxon>Bacteria</taxon>
        <taxon>Bacillati</taxon>
        <taxon>Bacillota</taxon>
        <taxon>Clostridia</taxon>
        <taxon>Lachnospirales</taxon>
        <taxon>Lachnospiraceae</taxon>
        <taxon>Coprococcus</taxon>
    </lineage>
</organism>
<dbReference type="SUPFAM" id="SSF46785">
    <property type="entry name" value="Winged helix' DNA-binding domain"/>
    <property type="match status" value="1"/>
</dbReference>
<proteinExistence type="inferred from homology"/>
<evidence type="ECO:0000313" key="7">
    <source>
        <dbReference type="Proteomes" id="UP000260773"/>
    </source>
</evidence>
<dbReference type="CDD" id="cd05466">
    <property type="entry name" value="PBP2_LTTR_substrate"/>
    <property type="match status" value="1"/>
</dbReference>
<dbReference type="PANTHER" id="PTHR30419">
    <property type="entry name" value="HTH-TYPE TRANSCRIPTIONAL REGULATOR YBHD"/>
    <property type="match status" value="1"/>
</dbReference>
<dbReference type="Gene3D" id="3.40.190.290">
    <property type="match status" value="1"/>
</dbReference>
<dbReference type="InterPro" id="IPR036388">
    <property type="entry name" value="WH-like_DNA-bd_sf"/>
</dbReference>
<dbReference type="InterPro" id="IPR005119">
    <property type="entry name" value="LysR_subst-bd"/>
</dbReference>
<dbReference type="Gene3D" id="1.10.10.10">
    <property type="entry name" value="Winged helix-like DNA-binding domain superfamily/Winged helix DNA-binding domain"/>
    <property type="match status" value="1"/>
</dbReference>
<dbReference type="Pfam" id="PF00126">
    <property type="entry name" value="HTH_1"/>
    <property type="match status" value="1"/>
</dbReference>
<evidence type="ECO:0000256" key="1">
    <source>
        <dbReference type="ARBA" id="ARBA00009437"/>
    </source>
</evidence>
<keyword evidence="4" id="KW-0804">Transcription</keyword>
<dbReference type="InterPro" id="IPR036390">
    <property type="entry name" value="WH_DNA-bd_sf"/>
</dbReference>
<sequence length="295" mass="33246">MNVNFEYYRIFYYVAKYRNFTKAARVLGNSQPNITRAMNCLEQQVHATLFIRTNRGVQLTSEGEKLYNYVSAAMAQIFAAEEALSENDGLLHGNIVIGTSETALNIFLVDQLKSFHQSYPGIRLKIYNYSTPQALEAVRSGKVDFAVVSTPVETAGPLKVTSLASFQDILVGGRTFEHLTSRAVSLSELKEYSLMGLGQETMTYKFYNRFFMTHGQEFAPDIEVATTDQILLMVKSDLGLAFVPEPMTRESLKKEEIVTIQLQEEIPIREICLVYDYQHPLNSAARQFVTLCKGG</sequence>
<dbReference type="PRINTS" id="PR00039">
    <property type="entry name" value="HTHLYSR"/>
</dbReference>
<name>A0A3E2TQZ6_9FIRM</name>
<accession>A0A3E2TQZ6</accession>
<dbReference type="PROSITE" id="PS50931">
    <property type="entry name" value="HTH_LYSR"/>
    <property type="match status" value="1"/>
</dbReference>
<dbReference type="InterPro" id="IPR000847">
    <property type="entry name" value="LysR_HTH_N"/>
</dbReference>
<dbReference type="GO" id="GO:0005829">
    <property type="term" value="C:cytosol"/>
    <property type="evidence" value="ECO:0007669"/>
    <property type="project" value="TreeGrafter"/>
</dbReference>
<evidence type="ECO:0000256" key="2">
    <source>
        <dbReference type="ARBA" id="ARBA00023015"/>
    </source>
</evidence>
<dbReference type="GO" id="GO:0003677">
    <property type="term" value="F:DNA binding"/>
    <property type="evidence" value="ECO:0007669"/>
    <property type="project" value="UniProtKB-KW"/>
</dbReference>
<evidence type="ECO:0000256" key="4">
    <source>
        <dbReference type="ARBA" id="ARBA00023163"/>
    </source>
</evidence>
<dbReference type="AlphaFoldDB" id="A0A3E2TQZ6"/>
<keyword evidence="3" id="KW-0238">DNA-binding</keyword>
<evidence type="ECO:0000259" key="5">
    <source>
        <dbReference type="PROSITE" id="PS50931"/>
    </source>
</evidence>